<feature type="compositionally biased region" description="Low complexity" evidence="1">
    <location>
        <begin position="34"/>
        <end position="56"/>
    </location>
</feature>
<gene>
    <name evidence="3" type="ORF">SAMN05421806_109259</name>
</gene>
<dbReference type="AlphaFoldDB" id="A0A1G9DIJ6"/>
<reference evidence="3 4" key="1">
    <citation type="submission" date="2016-10" db="EMBL/GenBank/DDBJ databases">
        <authorList>
            <person name="de Groot N.N."/>
        </authorList>
    </citation>
    <scope>NUCLEOTIDE SEQUENCE [LARGE SCALE GENOMIC DNA]</scope>
    <source>
        <strain evidence="3 4">CGMCC 4.5727</strain>
    </source>
</reference>
<organism evidence="3 4">
    <name type="scientific">Streptomyces indicus</name>
    <dbReference type="NCBI Taxonomy" id="417292"/>
    <lineage>
        <taxon>Bacteria</taxon>
        <taxon>Bacillati</taxon>
        <taxon>Actinomycetota</taxon>
        <taxon>Actinomycetes</taxon>
        <taxon>Kitasatosporales</taxon>
        <taxon>Streptomycetaceae</taxon>
        <taxon>Streptomyces</taxon>
    </lineage>
</organism>
<sequence>MTTPPQQQPMQQNPYAQQGPNPYAQAAPPPQQPAHPQQGVPAQGHPQWGHQQWGHPNQQAAHAGCRFCGGAPVANVTFRAHQGLLILMRFQKFDGLMCAACGEAVYRETTGKTLWQGWWSPFSLVFFTPFTLLWNLFARRKVKALQPPVPGQHGPQVPAGVPLHRRPLSYVGLLPVLWIAFVIISGVFFGDPLAE</sequence>
<keyword evidence="2" id="KW-0472">Membrane</keyword>
<feature type="transmembrane region" description="Helical" evidence="2">
    <location>
        <begin position="168"/>
        <end position="189"/>
    </location>
</feature>
<dbReference type="EMBL" id="FNFF01000009">
    <property type="protein sequence ID" value="SDK63742.1"/>
    <property type="molecule type" value="Genomic_DNA"/>
</dbReference>
<feature type="region of interest" description="Disordered" evidence="1">
    <location>
        <begin position="1"/>
        <end position="56"/>
    </location>
</feature>
<dbReference type="STRING" id="417292.SAMN05421806_109259"/>
<proteinExistence type="predicted"/>
<dbReference type="Proteomes" id="UP000199155">
    <property type="component" value="Unassembled WGS sequence"/>
</dbReference>
<name>A0A1G9DIJ6_9ACTN</name>
<keyword evidence="4" id="KW-1185">Reference proteome</keyword>
<accession>A0A1G9DIJ6</accession>
<keyword evidence="2" id="KW-0812">Transmembrane</keyword>
<keyword evidence="2" id="KW-1133">Transmembrane helix</keyword>
<evidence type="ECO:0000256" key="1">
    <source>
        <dbReference type="SAM" id="MobiDB-lite"/>
    </source>
</evidence>
<feature type="compositionally biased region" description="Low complexity" evidence="1">
    <location>
        <begin position="1"/>
        <end position="26"/>
    </location>
</feature>
<feature type="transmembrane region" description="Helical" evidence="2">
    <location>
        <begin position="118"/>
        <end position="137"/>
    </location>
</feature>
<protein>
    <submittedName>
        <fullName evidence="3">Uncharacterized protein</fullName>
    </submittedName>
</protein>
<evidence type="ECO:0000256" key="2">
    <source>
        <dbReference type="SAM" id="Phobius"/>
    </source>
</evidence>
<dbReference type="RefSeq" id="WP_245769492.1">
    <property type="nucleotide sequence ID" value="NZ_FNFF01000009.1"/>
</dbReference>
<evidence type="ECO:0000313" key="3">
    <source>
        <dbReference type="EMBL" id="SDK63742.1"/>
    </source>
</evidence>
<evidence type="ECO:0000313" key="4">
    <source>
        <dbReference type="Proteomes" id="UP000199155"/>
    </source>
</evidence>